<sequence length="759" mass="77399">GTQGTARDPRPAKGRRGSPRGGCGLGNRAGTPQTPHKPRVPAGKGCPVLPLPAPCQPPPSPRGQSSAVPAWAVAAWAVPTLSRCRRRGALSATGARVPLCHPGACPSVPPGRVSLHVPMCAIAGAALAALGTLVCLSVAVGLCLGVAVAVAWGAAAAAGALCVCAGAVRAWLRRARGAHAGAGGLLAGHTRAAAAGDAGPACAGRCGGGRPGRAGVAPADPARCHFDYDPATDSLIPCKEAGLKFMAGDLLQIVNQDDPNWWQVRGALGGGLGGGGTLRRGGDRGVLLGVLRAAGGGTCGIGGNPGRGGGLLCGLGGPRKLGSSGCVSLSRFGGSPELGRFLMELGRGSPEVGVFPEVGGVSGQQGGSPRGPHAWLCGGSAGLVPSQLLEEKRKAFVKRDGEVAPSSGTGTAARPRGTRLGGAGDGRDTSVPRGSTAGPLRPVTVSPSPQGPEVPNSQGDVPTALPLRKMPAPVPLVPVPGCCPVPVPVPVPVPSSASPCPARGPRKKRMMYLTTKNAGERRRALPRGAVVAPAGTGCPGVPRDGRFDRHELLIYEEVARMPPFRRKTLVLIGAQGVGRRSLKNKLIMSDQARYGTTIPCERPCPLPPPLSLSPVLIPVPRGRACPPRRFPDGTPRRAGVAEPKESERDGQGYRFVSRGEMEADIKAGRYLEHGEYEGNLYGTRIDSIRAVVDAGKMCILDVNPQARGPPPAAGLSAVLRTAEFVPFVVFIEAPGPDRLRAMNRAALESGVATKQLTVG</sequence>
<feature type="transmembrane region" description="Helical" evidence="2">
    <location>
        <begin position="146"/>
        <end position="168"/>
    </location>
</feature>
<feature type="domain" description="Guanylate kinase-like" evidence="3">
    <location>
        <begin position="566"/>
        <end position="759"/>
    </location>
</feature>
<dbReference type="EMBL" id="QUSF01007816">
    <property type="protein sequence ID" value="RLV62400.1"/>
    <property type="molecule type" value="Genomic_DNA"/>
</dbReference>
<feature type="transmembrane region" description="Helical" evidence="2">
    <location>
        <begin position="119"/>
        <end position="140"/>
    </location>
</feature>
<evidence type="ECO:0000256" key="1">
    <source>
        <dbReference type="SAM" id="MobiDB-lite"/>
    </source>
</evidence>
<dbReference type="PROSITE" id="PS50052">
    <property type="entry name" value="GUANYLATE_KINASE_2"/>
    <property type="match status" value="1"/>
</dbReference>
<organism evidence="4 6">
    <name type="scientific">Chloebia gouldiae</name>
    <name type="common">Gouldian finch</name>
    <name type="synonym">Erythrura gouldiae</name>
    <dbReference type="NCBI Taxonomy" id="44316"/>
    <lineage>
        <taxon>Eukaryota</taxon>
        <taxon>Metazoa</taxon>
        <taxon>Chordata</taxon>
        <taxon>Craniata</taxon>
        <taxon>Vertebrata</taxon>
        <taxon>Euteleostomi</taxon>
        <taxon>Archelosauria</taxon>
        <taxon>Archosauria</taxon>
        <taxon>Dinosauria</taxon>
        <taxon>Saurischia</taxon>
        <taxon>Theropoda</taxon>
        <taxon>Coelurosauria</taxon>
        <taxon>Aves</taxon>
        <taxon>Neognathae</taxon>
        <taxon>Neoaves</taxon>
        <taxon>Telluraves</taxon>
        <taxon>Australaves</taxon>
        <taxon>Passeriformes</taxon>
        <taxon>Passeroidea</taxon>
        <taxon>Passeridae</taxon>
        <taxon>Chloebia</taxon>
    </lineage>
</organism>
<keyword evidence="2" id="KW-1133">Transmembrane helix</keyword>
<evidence type="ECO:0000313" key="5">
    <source>
        <dbReference type="EMBL" id="RLV62401.1"/>
    </source>
</evidence>
<dbReference type="PANTHER" id="PTHR23122">
    <property type="entry name" value="MEMBRANE-ASSOCIATED GUANYLATE KINASE MAGUK"/>
    <property type="match status" value="1"/>
</dbReference>
<protein>
    <recommendedName>
        <fullName evidence="3">Guanylate kinase-like domain-containing protein</fullName>
    </recommendedName>
</protein>
<dbReference type="InterPro" id="IPR008144">
    <property type="entry name" value="Guanylate_kin-like_dom"/>
</dbReference>
<dbReference type="SUPFAM" id="SSF52540">
    <property type="entry name" value="P-loop containing nucleoside triphosphate hydrolases"/>
    <property type="match status" value="1"/>
</dbReference>
<evidence type="ECO:0000259" key="3">
    <source>
        <dbReference type="PROSITE" id="PS50052"/>
    </source>
</evidence>
<dbReference type="Proteomes" id="UP000276834">
    <property type="component" value="Unassembled WGS sequence"/>
</dbReference>
<evidence type="ECO:0000313" key="6">
    <source>
        <dbReference type="Proteomes" id="UP000276834"/>
    </source>
</evidence>
<dbReference type="OrthoDB" id="65789at2759"/>
<evidence type="ECO:0000313" key="4">
    <source>
        <dbReference type="EMBL" id="RLV62400.1"/>
    </source>
</evidence>
<accession>A0A3L8Q4Z4</accession>
<dbReference type="InterPro" id="IPR027417">
    <property type="entry name" value="P-loop_NTPase"/>
</dbReference>
<feature type="region of interest" description="Disordered" evidence="1">
    <location>
        <begin position="397"/>
        <end position="465"/>
    </location>
</feature>
<comment type="caution">
    <text evidence="4">The sequence shown here is derived from an EMBL/GenBank/DDBJ whole genome shotgun (WGS) entry which is preliminary data.</text>
</comment>
<dbReference type="InterPro" id="IPR008145">
    <property type="entry name" value="GK/Ca_channel_bsu"/>
</dbReference>
<feature type="region of interest" description="Disordered" evidence="1">
    <location>
        <begin position="1"/>
        <end position="45"/>
    </location>
</feature>
<dbReference type="InterPro" id="IPR036028">
    <property type="entry name" value="SH3-like_dom_sf"/>
</dbReference>
<dbReference type="Pfam" id="PF00625">
    <property type="entry name" value="Guanylate_kin"/>
    <property type="match status" value="1"/>
</dbReference>
<keyword evidence="2" id="KW-0472">Membrane</keyword>
<feature type="non-terminal residue" evidence="4">
    <location>
        <position position="1"/>
    </location>
</feature>
<dbReference type="Gene3D" id="2.30.30.40">
    <property type="entry name" value="SH3 Domains"/>
    <property type="match status" value="1"/>
</dbReference>
<reference evidence="4 6" key="1">
    <citation type="journal article" date="2018" name="Proc. R. Soc. B">
        <title>A non-coding region near Follistatin controls head colour polymorphism in the Gouldian finch.</title>
        <authorList>
            <person name="Toomey M.B."/>
            <person name="Marques C.I."/>
            <person name="Andrade P."/>
            <person name="Araujo P.M."/>
            <person name="Sabatino S."/>
            <person name="Gazda M.A."/>
            <person name="Afonso S."/>
            <person name="Lopes R.J."/>
            <person name="Corbo J.C."/>
            <person name="Carneiro M."/>
        </authorList>
    </citation>
    <scope>NUCLEOTIDE SEQUENCE [LARGE SCALE GENOMIC DNA]</scope>
    <source>
        <strain evidence="4">Red01</strain>
        <tissue evidence="4">Muscle</tissue>
    </source>
</reference>
<dbReference type="SMART" id="SM00072">
    <property type="entry name" value="GuKc"/>
    <property type="match status" value="1"/>
</dbReference>
<reference evidence="4" key="2">
    <citation type="submission" date="2018-08" db="EMBL/GenBank/DDBJ databases">
        <authorList>
            <person name="Sabatino S.J."/>
        </authorList>
    </citation>
    <scope>NUCLEOTIDE SEQUENCE</scope>
    <source>
        <strain evidence="4">Red01</strain>
        <tissue evidence="4">Muscle</tissue>
    </source>
</reference>
<dbReference type="AlphaFoldDB" id="A0A3L8Q4Z4"/>
<keyword evidence="2" id="KW-0812">Transmembrane</keyword>
<keyword evidence="6" id="KW-1185">Reference proteome</keyword>
<name>A0A3L8Q4Z4_CHLGU</name>
<dbReference type="Gene3D" id="3.40.50.300">
    <property type="entry name" value="P-loop containing nucleotide triphosphate hydrolases"/>
    <property type="match status" value="1"/>
</dbReference>
<gene>
    <name evidence="5" type="ORF">DV515_00019354</name>
    <name evidence="4" type="ORF">DV515_00019355</name>
</gene>
<dbReference type="SUPFAM" id="SSF50044">
    <property type="entry name" value="SH3-domain"/>
    <property type="match status" value="1"/>
</dbReference>
<evidence type="ECO:0000256" key="2">
    <source>
        <dbReference type="SAM" id="Phobius"/>
    </source>
</evidence>
<feature type="region of interest" description="Disordered" evidence="1">
    <location>
        <begin position="626"/>
        <end position="650"/>
    </location>
</feature>
<feature type="non-terminal residue" evidence="4">
    <location>
        <position position="759"/>
    </location>
</feature>
<dbReference type="EMBL" id="QUSF01007815">
    <property type="protein sequence ID" value="RLV62401.1"/>
    <property type="molecule type" value="Genomic_DNA"/>
</dbReference>
<dbReference type="InterPro" id="IPR050716">
    <property type="entry name" value="MAGUK"/>
</dbReference>
<proteinExistence type="predicted"/>